<comment type="caution">
    <text evidence="1">The sequence shown here is derived from an EMBL/GenBank/DDBJ whole genome shotgun (WGS) entry which is preliminary data.</text>
</comment>
<dbReference type="PANTHER" id="PTHR31755">
    <property type="entry name" value="FOLATE RECEPTOR-LIKE"/>
    <property type="match status" value="1"/>
</dbReference>
<name>A0A8S9GEN2_BRACR</name>
<dbReference type="EMBL" id="QGKW02002005">
    <property type="protein sequence ID" value="KAF2541942.1"/>
    <property type="molecule type" value="Genomic_DNA"/>
</dbReference>
<dbReference type="GO" id="GO:0009535">
    <property type="term" value="C:chloroplast thylakoid membrane"/>
    <property type="evidence" value="ECO:0007669"/>
    <property type="project" value="TreeGrafter"/>
</dbReference>
<reference evidence="1" key="1">
    <citation type="submission" date="2019-12" db="EMBL/GenBank/DDBJ databases">
        <title>Genome sequencing and annotation of Brassica cretica.</title>
        <authorList>
            <person name="Studholme D.J."/>
            <person name="Sarris P.F."/>
        </authorList>
    </citation>
    <scope>NUCLEOTIDE SEQUENCE</scope>
    <source>
        <strain evidence="1">PFS-001/15</strain>
        <tissue evidence="1">Leaf</tissue>
    </source>
</reference>
<dbReference type="InterPro" id="IPR040320">
    <property type="entry name" value="At4g37920-like"/>
</dbReference>
<dbReference type="GO" id="GO:0009941">
    <property type="term" value="C:chloroplast envelope"/>
    <property type="evidence" value="ECO:0007669"/>
    <property type="project" value="TreeGrafter"/>
</dbReference>
<evidence type="ECO:0000313" key="2">
    <source>
        <dbReference type="Proteomes" id="UP000712281"/>
    </source>
</evidence>
<sequence length="204" mass="23524">MANLLETSIFFSSADKLLSYPPSNPQTLLLPFSAFINGGRRRRKTSTLTFATDTVSTTPSTEVKNTVEVIVEDPMEAEVAEGYTMAQFCDKIIDLFLNEKPKVKEWKKYLVLRDEWNKYSLNFYKRCRTRADTETDPLRANESVGLQIDEEMEKHNDLLKEIQENPTDINAIAAKRRRDFTGEFFRYVTLLSETLDGLEDRDGM</sequence>
<dbReference type="AlphaFoldDB" id="A0A8S9GEN2"/>
<accession>A0A8S9GEN2</accession>
<protein>
    <submittedName>
        <fullName evidence="1">Uncharacterized protein</fullName>
    </submittedName>
</protein>
<proteinExistence type="predicted"/>
<gene>
    <name evidence="1" type="ORF">F2Q68_00028631</name>
</gene>
<organism evidence="1 2">
    <name type="scientific">Brassica cretica</name>
    <name type="common">Mustard</name>
    <dbReference type="NCBI Taxonomy" id="69181"/>
    <lineage>
        <taxon>Eukaryota</taxon>
        <taxon>Viridiplantae</taxon>
        <taxon>Streptophyta</taxon>
        <taxon>Embryophyta</taxon>
        <taxon>Tracheophyta</taxon>
        <taxon>Spermatophyta</taxon>
        <taxon>Magnoliopsida</taxon>
        <taxon>eudicotyledons</taxon>
        <taxon>Gunneridae</taxon>
        <taxon>Pentapetalae</taxon>
        <taxon>rosids</taxon>
        <taxon>malvids</taxon>
        <taxon>Brassicales</taxon>
        <taxon>Brassicaceae</taxon>
        <taxon>Brassiceae</taxon>
        <taxon>Brassica</taxon>
    </lineage>
</organism>
<dbReference type="PANTHER" id="PTHR31755:SF2">
    <property type="entry name" value="OS08G0320800 PROTEIN"/>
    <property type="match status" value="1"/>
</dbReference>
<evidence type="ECO:0000313" key="1">
    <source>
        <dbReference type="EMBL" id="KAF2541942.1"/>
    </source>
</evidence>
<dbReference type="Proteomes" id="UP000712281">
    <property type="component" value="Unassembled WGS sequence"/>
</dbReference>